<sequence>MSISPNPLRAALVLLAAVAAAGCGERAPSAGAARGARAVPVTVATVEQRDVPRELPTTGIVTPLAVAEVRPQIAAVIERVHVREGESVAAGAPLFTLDASTQVAQLAKAEADLGRNSALLEDAERTLERNRDLATRRLVAQSALDSSAFAVKALRAQVQSDRAAIAEARVNVDHSTITAPSAGRVGEINWHAGSLVQPSVTPPLLVITQTDPISVAFTLPERELPALRDALAAGVTVPVSAREPQSGERLQGRLSFIDSSVDSASGTIRLKAEFANPQTRLWPGQYVEVRVRAATDRGAHVLPLAAVQNGQNGPYLYVIGTDATVTQRPVRLLRVVDDLALIDGAEAGERVVLEGAVNLRPGGKVREAPAEGAKS</sequence>
<gene>
    <name evidence="12" type="ORF">EV699_111154</name>
</gene>
<feature type="chain" id="PRO_5020401608" evidence="7">
    <location>
        <begin position="22"/>
        <end position="375"/>
    </location>
</feature>
<dbReference type="Pfam" id="PF25967">
    <property type="entry name" value="RND-MFP_C"/>
    <property type="match status" value="1"/>
</dbReference>
<evidence type="ECO:0000259" key="10">
    <source>
        <dbReference type="Pfam" id="PF25944"/>
    </source>
</evidence>
<feature type="domain" description="Multidrug resistance protein MdtA-like C-terminal permuted SH3" evidence="11">
    <location>
        <begin position="301"/>
        <end position="356"/>
    </location>
</feature>
<evidence type="ECO:0000313" key="12">
    <source>
        <dbReference type="EMBL" id="TCO80953.1"/>
    </source>
</evidence>
<keyword evidence="7" id="KW-0732">Signal</keyword>
<evidence type="ECO:0000313" key="13">
    <source>
        <dbReference type="Proteomes" id="UP000295765"/>
    </source>
</evidence>
<name>A0A4R2L3J8_9GAMM</name>
<dbReference type="NCBIfam" id="TIGR01730">
    <property type="entry name" value="RND_mfp"/>
    <property type="match status" value="1"/>
</dbReference>
<dbReference type="GO" id="GO:1990281">
    <property type="term" value="C:efflux pump complex"/>
    <property type="evidence" value="ECO:0007669"/>
    <property type="project" value="TreeGrafter"/>
</dbReference>
<feature type="domain" description="Multidrug resistance protein MdtA-like alpha-helical hairpin" evidence="8">
    <location>
        <begin position="105"/>
        <end position="174"/>
    </location>
</feature>
<dbReference type="AlphaFoldDB" id="A0A4R2L3J8"/>
<evidence type="ECO:0000256" key="4">
    <source>
        <dbReference type="ARBA" id="ARBA00022475"/>
    </source>
</evidence>
<dbReference type="InterPro" id="IPR058625">
    <property type="entry name" value="MdtA-like_BSH"/>
</dbReference>
<organism evidence="12 13">
    <name type="scientific">Plasticicumulans lactativorans</name>
    <dbReference type="NCBI Taxonomy" id="1133106"/>
    <lineage>
        <taxon>Bacteria</taxon>
        <taxon>Pseudomonadati</taxon>
        <taxon>Pseudomonadota</taxon>
        <taxon>Gammaproteobacteria</taxon>
        <taxon>Candidatus Competibacteraceae</taxon>
        <taxon>Plasticicumulans</taxon>
    </lineage>
</organism>
<dbReference type="Gene3D" id="1.10.287.470">
    <property type="entry name" value="Helix hairpin bin"/>
    <property type="match status" value="1"/>
</dbReference>
<dbReference type="InterPro" id="IPR006143">
    <property type="entry name" value="RND_pump_MFP"/>
</dbReference>
<keyword evidence="6" id="KW-0472">Membrane</keyword>
<keyword evidence="3" id="KW-0813">Transport</keyword>
<dbReference type="Pfam" id="PF25944">
    <property type="entry name" value="Beta-barrel_RND"/>
    <property type="match status" value="1"/>
</dbReference>
<keyword evidence="13" id="KW-1185">Reference proteome</keyword>
<dbReference type="GO" id="GO:0015562">
    <property type="term" value="F:efflux transmembrane transporter activity"/>
    <property type="evidence" value="ECO:0007669"/>
    <property type="project" value="TreeGrafter"/>
</dbReference>
<dbReference type="SUPFAM" id="SSF111369">
    <property type="entry name" value="HlyD-like secretion proteins"/>
    <property type="match status" value="1"/>
</dbReference>
<accession>A0A4R2L3J8</accession>
<reference evidence="12 13" key="1">
    <citation type="submission" date="2019-03" db="EMBL/GenBank/DDBJ databases">
        <title>Genomic Encyclopedia of Type Strains, Phase IV (KMG-IV): sequencing the most valuable type-strain genomes for metagenomic binning, comparative biology and taxonomic classification.</title>
        <authorList>
            <person name="Goeker M."/>
        </authorList>
    </citation>
    <scope>NUCLEOTIDE SEQUENCE [LARGE SCALE GENOMIC DNA]</scope>
    <source>
        <strain evidence="12 13">DSM 25287</strain>
    </source>
</reference>
<dbReference type="Gene3D" id="2.40.50.100">
    <property type="match status" value="1"/>
</dbReference>
<evidence type="ECO:0000256" key="7">
    <source>
        <dbReference type="SAM" id="SignalP"/>
    </source>
</evidence>
<keyword evidence="4" id="KW-1003">Cell membrane</keyword>
<evidence type="ECO:0000256" key="1">
    <source>
        <dbReference type="ARBA" id="ARBA00004236"/>
    </source>
</evidence>
<evidence type="ECO:0000259" key="8">
    <source>
        <dbReference type="Pfam" id="PF25876"/>
    </source>
</evidence>
<evidence type="ECO:0000259" key="11">
    <source>
        <dbReference type="Pfam" id="PF25967"/>
    </source>
</evidence>
<dbReference type="Gene3D" id="2.40.30.170">
    <property type="match status" value="1"/>
</dbReference>
<comment type="similarity">
    <text evidence="2">Belongs to the membrane fusion protein (MFP) (TC 8.A.1) family.</text>
</comment>
<dbReference type="InterPro" id="IPR058626">
    <property type="entry name" value="MdtA-like_b-barrel"/>
</dbReference>
<dbReference type="InterPro" id="IPR058627">
    <property type="entry name" value="MdtA-like_C"/>
</dbReference>
<dbReference type="Gene3D" id="2.40.420.20">
    <property type="match status" value="1"/>
</dbReference>
<feature type="signal peptide" evidence="7">
    <location>
        <begin position="1"/>
        <end position="21"/>
    </location>
</feature>
<comment type="subcellular location">
    <subcellularLocation>
        <location evidence="1">Cell membrane</location>
    </subcellularLocation>
</comment>
<dbReference type="RefSeq" id="WP_165904107.1">
    <property type="nucleotide sequence ID" value="NZ_SLWY01000011.1"/>
</dbReference>
<protein>
    <submittedName>
        <fullName evidence="12">RND family efflux transporter MFP subunit</fullName>
    </submittedName>
</protein>
<dbReference type="PANTHER" id="PTHR30469:SF36">
    <property type="entry name" value="BLL3903 PROTEIN"/>
    <property type="match status" value="1"/>
</dbReference>
<feature type="domain" description="Multidrug resistance protein MdtA-like beta-barrel" evidence="10">
    <location>
        <begin position="212"/>
        <end position="294"/>
    </location>
</feature>
<evidence type="ECO:0000256" key="3">
    <source>
        <dbReference type="ARBA" id="ARBA00022448"/>
    </source>
</evidence>
<evidence type="ECO:0000256" key="6">
    <source>
        <dbReference type="ARBA" id="ARBA00023136"/>
    </source>
</evidence>
<evidence type="ECO:0000259" key="9">
    <source>
        <dbReference type="Pfam" id="PF25917"/>
    </source>
</evidence>
<dbReference type="Proteomes" id="UP000295765">
    <property type="component" value="Unassembled WGS sequence"/>
</dbReference>
<comment type="caution">
    <text evidence="12">The sequence shown here is derived from an EMBL/GenBank/DDBJ whole genome shotgun (WGS) entry which is preliminary data.</text>
</comment>
<dbReference type="Pfam" id="PF25876">
    <property type="entry name" value="HH_MFP_RND"/>
    <property type="match status" value="1"/>
</dbReference>
<evidence type="ECO:0000256" key="2">
    <source>
        <dbReference type="ARBA" id="ARBA00009477"/>
    </source>
</evidence>
<dbReference type="Pfam" id="PF25917">
    <property type="entry name" value="BSH_RND"/>
    <property type="match status" value="1"/>
</dbReference>
<proteinExistence type="inferred from homology"/>
<dbReference type="PANTHER" id="PTHR30469">
    <property type="entry name" value="MULTIDRUG RESISTANCE PROTEIN MDTA"/>
    <property type="match status" value="1"/>
</dbReference>
<keyword evidence="5" id="KW-0997">Cell inner membrane</keyword>
<dbReference type="EMBL" id="SLWY01000011">
    <property type="protein sequence ID" value="TCO80953.1"/>
    <property type="molecule type" value="Genomic_DNA"/>
</dbReference>
<evidence type="ECO:0000256" key="5">
    <source>
        <dbReference type="ARBA" id="ARBA00022519"/>
    </source>
</evidence>
<dbReference type="InterPro" id="IPR058624">
    <property type="entry name" value="MdtA-like_HH"/>
</dbReference>
<feature type="domain" description="Multidrug resistance protein MdtA-like barrel-sandwich hybrid" evidence="9">
    <location>
        <begin position="66"/>
        <end position="208"/>
    </location>
</feature>